<keyword evidence="2" id="KW-1185">Reference proteome</keyword>
<dbReference type="EMBL" id="BACD03000015">
    <property type="protein sequence ID" value="GAO48480.1"/>
    <property type="molecule type" value="Genomic_DNA"/>
</dbReference>
<gene>
    <name evidence="1" type="ORF">G7K_2653-t1</name>
</gene>
<organism evidence="1 2">
    <name type="scientific">Saitoella complicata (strain BCRC 22490 / CBS 7301 / JCM 7358 / NBRC 10748 / NRRL Y-17804)</name>
    <dbReference type="NCBI Taxonomy" id="698492"/>
    <lineage>
        <taxon>Eukaryota</taxon>
        <taxon>Fungi</taxon>
        <taxon>Dikarya</taxon>
        <taxon>Ascomycota</taxon>
        <taxon>Taphrinomycotina</taxon>
        <taxon>Taphrinomycotina incertae sedis</taxon>
        <taxon>Saitoella</taxon>
    </lineage>
</organism>
<reference evidence="1 2" key="2">
    <citation type="journal article" date="2014" name="J. Gen. Appl. Microbiol.">
        <title>The early diverging ascomycetous budding yeast Saitoella complicata has three histone deacetylases belonging to the Clr6, Hos2, and Rpd3 lineages.</title>
        <authorList>
            <person name="Nishida H."/>
            <person name="Matsumoto T."/>
            <person name="Kondo S."/>
            <person name="Hamamoto M."/>
            <person name="Yoshikawa H."/>
        </authorList>
    </citation>
    <scope>NUCLEOTIDE SEQUENCE [LARGE SCALE GENOMIC DNA]</scope>
    <source>
        <strain evidence="1 2">NRRL Y-17804</strain>
    </source>
</reference>
<reference evidence="1 2" key="3">
    <citation type="journal article" date="2015" name="Genome Announc.">
        <title>Draft Genome Sequence of the Archiascomycetous Yeast Saitoella complicata.</title>
        <authorList>
            <person name="Yamauchi K."/>
            <person name="Kondo S."/>
            <person name="Hamamoto M."/>
            <person name="Takahashi Y."/>
            <person name="Ogura Y."/>
            <person name="Hayashi T."/>
            <person name="Nishida H."/>
        </authorList>
    </citation>
    <scope>NUCLEOTIDE SEQUENCE [LARGE SCALE GENOMIC DNA]</scope>
    <source>
        <strain evidence="1 2">NRRL Y-17804</strain>
    </source>
</reference>
<proteinExistence type="predicted"/>
<protein>
    <submittedName>
        <fullName evidence="1">Uncharacterized protein</fullName>
    </submittedName>
</protein>
<evidence type="ECO:0000313" key="2">
    <source>
        <dbReference type="Proteomes" id="UP000033140"/>
    </source>
</evidence>
<evidence type="ECO:0000313" key="1">
    <source>
        <dbReference type="EMBL" id="GAO48480.1"/>
    </source>
</evidence>
<dbReference type="Proteomes" id="UP000033140">
    <property type="component" value="Unassembled WGS sequence"/>
</dbReference>
<sequence>MHFLITLHAAHIHMFKVFVLCSLLCHPLGIIMNIATFPPHLPPSSSNRVHLFSPPSSVLCLLAEIISISKHPQYHHHPVRLVGTRGLLADDHSIQISALLLLGLDLLEDV</sequence>
<comment type="caution">
    <text evidence="1">The sequence shown here is derived from an EMBL/GenBank/DDBJ whole genome shotgun (WGS) entry which is preliminary data.</text>
</comment>
<name>A0A0E9NGE9_SAICN</name>
<reference evidence="1 2" key="1">
    <citation type="journal article" date="2011" name="J. Gen. Appl. Microbiol.">
        <title>Draft genome sequencing of the enigmatic yeast Saitoella complicata.</title>
        <authorList>
            <person name="Nishida H."/>
            <person name="Hamamoto M."/>
            <person name="Sugiyama J."/>
        </authorList>
    </citation>
    <scope>NUCLEOTIDE SEQUENCE [LARGE SCALE GENOMIC DNA]</scope>
    <source>
        <strain evidence="1 2">NRRL Y-17804</strain>
    </source>
</reference>
<dbReference type="AlphaFoldDB" id="A0A0E9NGE9"/>
<accession>A0A0E9NGE9</accession>